<dbReference type="EMBL" id="CAJPVJ010008721">
    <property type="protein sequence ID" value="CAG2172104.1"/>
    <property type="molecule type" value="Genomic_DNA"/>
</dbReference>
<keyword evidence="6" id="KW-0012">Acyltransferase</keyword>
<dbReference type="InterPro" id="IPR014371">
    <property type="entry name" value="Oat_ACAT_DAG_ARE"/>
</dbReference>
<sequence length="122" mass="13792">MEMSFSPSVTICEPSAHKSGSNGVPNGTIRHRMRRVNSITVANAYREQKIQRDLQPDRPLHFCRDSLFSSSSNFQNYRGFLNLALIMLALCTGRVALENVIKYGILVDPMQIIRLFFGTTNI</sequence>
<evidence type="ECO:0000313" key="9">
    <source>
        <dbReference type="Proteomes" id="UP000728032"/>
    </source>
</evidence>
<name>A0A7R9QQU4_9ACAR</name>
<dbReference type="PANTHER" id="PTHR10408">
    <property type="entry name" value="STEROL O-ACYLTRANSFERASE"/>
    <property type="match status" value="1"/>
</dbReference>
<evidence type="ECO:0000256" key="4">
    <source>
        <dbReference type="ARBA" id="ARBA00022679"/>
    </source>
</evidence>
<reference evidence="8" key="1">
    <citation type="submission" date="2020-11" db="EMBL/GenBank/DDBJ databases">
        <authorList>
            <person name="Tran Van P."/>
        </authorList>
    </citation>
    <scope>NUCLEOTIDE SEQUENCE</scope>
</reference>
<dbReference type="OrthoDB" id="10039049at2759"/>
<evidence type="ECO:0000256" key="7">
    <source>
        <dbReference type="SAM" id="MobiDB-lite"/>
    </source>
</evidence>
<dbReference type="EMBL" id="OC923546">
    <property type="protein sequence ID" value="CAD7654917.1"/>
    <property type="molecule type" value="Genomic_DNA"/>
</dbReference>
<evidence type="ECO:0000256" key="2">
    <source>
        <dbReference type="ARBA" id="ARBA00005189"/>
    </source>
</evidence>
<comment type="subcellular location">
    <subcellularLocation>
        <location evidence="1">Endoplasmic reticulum membrane</location>
        <topology evidence="1">Multi-pass membrane protein</topology>
    </subcellularLocation>
</comment>
<evidence type="ECO:0000313" key="8">
    <source>
        <dbReference type="EMBL" id="CAD7654917.1"/>
    </source>
</evidence>
<gene>
    <name evidence="8" type="ORF">ONB1V03_LOCUS11562</name>
</gene>
<organism evidence="8">
    <name type="scientific">Oppiella nova</name>
    <dbReference type="NCBI Taxonomy" id="334625"/>
    <lineage>
        <taxon>Eukaryota</taxon>
        <taxon>Metazoa</taxon>
        <taxon>Ecdysozoa</taxon>
        <taxon>Arthropoda</taxon>
        <taxon>Chelicerata</taxon>
        <taxon>Arachnida</taxon>
        <taxon>Acari</taxon>
        <taxon>Acariformes</taxon>
        <taxon>Sarcoptiformes</taxon>
        <taxon>Oribatida</taxon>
        <taxon>Brachypylina</taxon>
        <taxon>Oppioidea</taxon>
        <taxon>Oppiidae</taxon>
        <taxon>Oppiella</taxon>
    </lineage>
</organism>
<dbReference type="PANTHER" id="PTHR10408:SF7">
    <property type="entry name" value="DIACYLGLYCEROL O-ACYLTRANSFERASE 1"/>
    <property type="match status" value="1"/>
</dbReference>
<keyword evidence="4" id="KW-0808">Transferase</keyword>
<dbReference type="GO" id="GO:0004144">
    <property type="term" value="F:diacylglycerol O-acyltransferase activity"/>
    <property type="evidence" value="ECO:0007669"/>
    <property type="project" value="UniProtKB-EC"/>
</dbReference>
<evidence type="ECO:0000256" key="1">
    <source>
        <dbReference type="ARBA" id="ARBA00004477"/>
    </source>
</evidence>
<evidence type="ECO:0000256" key="6">
    <source>
        <dbReference type="ARBA" id="ARBA00023315"/>
    </source>
</evidence>
<dbReference type="GO" id="GO:0005789">
    <property type="term" value="C:endoplasmic reticulum membrane"/>
    <property type="evidence" value="ECO:0007669"/>
    <property type="project" value="UniProtKB-SubCell"/>
</dbReference>
<protein>
    <recommendedName>
        <fullName evidence="3">diacylglycerol O-acyltransferase</fullName>
        <ecNumber evidence="3">2.3.1.20</ecNumber>
    </recommendedName>
</protein>
<keyword evidence="9" id="KW-1185">Reference proteome</keyword>
<evidence type="ECO:0000256" key="3">
    <source>
        <dbReference type="ARBA" id="ARBA00013244"/>
    </source>
</evidence>
<evidence type="ECO:0000256" key="5">
    <source>
        <dbReference type="ARBA" id="ARBA00022824"/>
    </source>
</evidence>
<dbReference type="EC" id="2.3.1.20" evidence="3"/>
<comment type="pathway">
    <text evidence="2">Lipid metabolism.</text>
</comment>
<dbReference type="AlphaFoldDB" id="A0A7R9QQU4"/>
<dbReference type="Proteomes" id="UP000728032">
    <property type="component" value="Unassembled WGS sequence"/>
</dbReference>
<dbReference type="GO" id="GO:0019432">
    <property type="term" value="P:triglyceride biosynthetic process"/>
    <property type="evidence" value="ECO:0007669"/>
    <property type="project" value="TreeGrafter"/>
</dbReference>
<proteinExistence type="predicted"/>
<accession>A0A7R9QQU4</accession>
<keyword evidence="5" id="KW-0256">Endoplasmic reticulum</keyword>
<feature type="region of interest" description="Disordered" evidence="7">
    <location>
        <begin position="1"/>
        <end position="28"/>
    </location>
</feature>